<dbReference type="OMA" id="HETRTHN"/>
<dbReference type="EMBL" id="VCGU01000009">
    <property type="protein sequence ID" value="TRY70751.1"/>
    <property type="molecule type" value="Genomic_DNA"/>
</dbReference>
<feature type="compositionally biased region" description="Basic and acidic residues" evidence="2">
    <location>
        <begin position="957"/>
        <end position="967"/>
    </location>
</feature>
<feature type="non-terminal residue" evidence="4">
    <location>
        <position position="1006"/>
    </location>
</feature>
<evidence type="ECO:0000256" key="1">
    <source>
        <dbReference type="ARBA" id="ARBA00012493"/>
    </source>
</evidence>
<comment type="caution">
    <text evidence="4">The sequence shown here is derived from an EMBL/GenBank/DDBJ whole genome shotgun (WGS) entry which is preliminary data.</text>
</comment>
<feature type="compositionally biased region" description="Acidic residues" evidence="2">
    <location>
        <begin position="932"/>
        <end position="941"/>
    </location>
</feature>
<proteinExistence type="predicted"/>
<dbReference type="InterPro" id="IPR050951">
    <property type="entry name" value="Retrovirus_Pol_polyprotein"/>
</dbReference>
<name>A0A553NZ90_TIGCA</name>
<dbReference type="Pfam" id="PF17921">
    <property type="entry name" value="Integrase_H2C2"/>
    <property type="match status" value="1"/>
</dbReference>
<evidence type="ECO:0000256" key="2">
    <source>
        <dbReference type="SAM" id="MobiDB-lite"/>
    </source>
</evidence>
<feature type="domain" description="Integrase zinc-binding" evidence="3">
    <location>
        <begin position="617"/>
        <end position="671"/>
    </location>
</feature>
<dbReference type="PANTHER" id="PTHR37984">
    <property type="entry name" value="PROTEIN CBG26694"/>
    <property type="match status" value="1"/>
</dbReference>
<dbReference type="Gene3D" id="1.10.340.70">
    <property type="match status" value="1"/>
</dbReference>
<protein>
    <recommendedName>
        <fullName evidence="1">RNA-directed DNA polymerase</fullName>
        <ecNumber evidence="1">2.7.7.49</ecNumber>
    </recommendedName>
</protein>
<feature type="compositionally biased region" description="Basic residues" evidence="2">
    <location>
        <begin position="993"/>
        <end position="1006"/>
    </location>
</feature>
<feature type="region of interest" description="Disordered" evidence="2">
    <location>
        <begin position="855"/>
        <end position="1006"/>
    </location>
</feature>
<dbReference type="GO" id="GO:0004190">
    <property type="term" value="F:aspartic-type endopeptidase activity"/>
    <property type="evidence" value="ECO:0007669"/>
    <property type="project" value="InterPro"/>
</dbReference>
<evidence type="ECO:0000313" key="4">
    <source>
        <dbReference type="EMBL" id="TRY70751.1"/>
    </source>
</evidence>
<evidence type="ECO:0000259" key="3">
    <source>
        <dbReference type="Pfam" id="PF17921"/>
    </source>
</evidence>
<feature type="region of interest" description="Disordered" evidence="2">
    <location>
        <begin position="195"/>
        <end position="222"/>
    </location>
</feature>
<dbReference type="Proteomes" id="UP000318571">
    <property type="component" value="Chromosome 9"/>
</dbReference>
<gene>
    <name evidence="4" type="ORF">TCAL_07344</name>
</gene>
<reference evidence="4 5" key="1">
    <citation type="journal article" date="2018" name="Nat. Ecol. Evol.">
        <title>Genomic signatures of mitonuclear coevolution across populations of Tigriopus californicus.</title>
        <authorList>
            <person name="Barreto F.S."/>
            <person name="Watson E.T."/>
            <person name="Lima T.G."/>
            <person name="Willett C.S."/>
            <person name="Edmands S."/>
            <person name="Li W."/>
            <person name="Burton R.S."/>
        </authorList>
    </citation>
    <scope>NUCLEOTIDE SEQUENCE [LARGE SCALE GENOMIC DNA]</scope>
    <source>
        <strain evidence="4 5">San Diego</strain>
    </source>
</reference>
<dbReference type="PROSITE" id="PS00141">
    <property type="entry name" value="ASP_PROTEASE"/>
    <property type="match status" value="1"/>
</dbReference>
<dbReference type="STRING" id="6832.A0A553NZ90"/>
<feature type="compositionally biased region" description="Polar residues" evidence="2">
    <location>
        <begin position="860"/>
        <end position="871"/>
    </location>
</feature>
<dbReference type="InterPro" id="IPR041588">
    <property type="entry name" value="Integrase_H2C2"/>
</dbReference>
<dbReference type="GO" id="GO:0003964">
    <property type="term" value="F:RNA-directed DNA polymerase activity"/>
    <property type="evidence" value="ECO:0007669"/>
    <property type="project" value="UniProtKB-EC"/>
</dbReference>
<keyword evidence="5" id="KW-1185">Reference proteome</keyword>
<feature type="region of interest" description="Disordered" evidence="2">
    <location>
        <begin position="306"/>
        <end position="325"/>
    </location>
</feature>
<feature type="compositionally biased region" description="Polar residues" evidence="2">
    <location>
        <begin position="901"/>
        <end position="910"/>
    </location>
</feature>
<accession>A0A553NZ90</accession>
<dbReference type="InterPro" id="IPR001969">
    <property type="entry name" value="Aspartic_peptidase_AS"/>
</dbReference>
<organism evidence="4 5">
    <name type="scientific">Tigriopus californicus</name>
    <name type="common">Marine copepod</name>
    <dbReference type="NCBI Taxonomy" id="6832"/>
    <lineage>
        <taxon>Eukaryota</taxon>
        <taxon>Metazoa</taxon>
        <taxon>Ecdysozoa</taxon>
        <taxon>Arthropoda</taxon>
        <taxon>Crustacea</taxon>
        <taxon>Multicrustacea</taxon>
        <taxon>Hexanauplia</taxon>
        <taxon>Copepoda</taxon>
        <taxon>Harpacticoida</taxon>
        <taxon>Harpacticidae</taxon>
        <taxon>Tigriopus</taxon>
    </lineage>
</organism>
<evidence type="ECO:0000313" key="5">
    <source>
        <dbReference type="Proteomes" id="UP000318571"/>
    </source>
</evidence>
<dbReference type="AlphaFoldDB" id="A0A553NZ90"/>
<dbReference type="EC" id="2.7.7.49" evidence="1"/>
<sequence>MANPLAHMANPWSSLPPWDPTSVSREELSFHWEQWLDQFELGFTMVPEPPSRTDDGWTPAKRLDLYKRQHLCIQGGMHIRKELRRMDVADPTGDDTTFPKLRSLLNHRYRNTTDEYEEFCKLIDLRQTFSETFQNFTDKLHDLLPRAGFSKEFEGTKQLFRMLALRGTASPKLREAARLQKWSAFELVDKATEFESSTRPSQQTQRAHSIKYDQGADDTSNGMDESAIHRVMGRYSKQSRQMDPAFADRTTVCSRCGNGHSNQPQSCPAMGLTCQRCTLKGHFATQCKTSLPLRNAQRGGKFIQKRAQTPSDQTHLARNVEQHQSDEQTPQVCALAPAFNPYVYQIRPRPKQVSLVEVEVIVGGKAITAIADTGAQVNVLPVSQLTRELRAKITPASTTIQPYLAPSMPVLGTLTTDTTVENHTLLMKWLVVEDVHGLNTPTPALLSCTSCLDFNLITINFTPKTNKISQIYNLDTNKTGPWDPRLGKKYQAIFQGVGNLKSHSVTLHLRPGANPADFFSRHAPPFDSLPADLQNEAHETEKLLFNLQIRDIGGALTASEVSKRGQKDSEYRRLTKAVASGTIPTSKDTLAPYKNIWEELTLSPGGLVLRGLRIVLPQALYAHAVALAHGTAHLGTSATKRRLRSSVWFPGLDRQVENHVASCDHCQRNKTTKQKGLIQSLSVPPHPWHTLSIDLFGPIPDGRHVLVVRCDLSRFVEAVVIRGALPNPPLPQMPGIEEIRSKDQEIKFKRMDSVNNSRWRRQAPLIQGQKVLVLGSNVTSKLHSPYKEELFIITRTKGFTYDLLGMTSRTNLRRHHDSVKIYIERDGVPWTMEEPDPLDPNGTGFIPVPLRKGRERPQMLASSQGEITNGTRVHETRTHNNGQRLPEASFGTEADPGKEPNNGQTISLETGGTPAAGLVLDMVGPPGQGELESLEQDDSETSDQLQGGMACGVKRSKKEDKQGRNPRLDQVWLPHQLGPALVQIQQQQQQRRSSSRTRKPPKRFQP</sequence>
<feature type="compositionally biased region" description="Polar residues" evidence="2">
    <location>
        <begin position="195"/>
        <end position="207"/>
    </location>
</feature>
<dbReference type="GO" id="GO:0006508">
    <property type="term" value="P:proteolysis"/>
    <property type="evidence" value="ECO:0007669"/>
    <property type="project" value="InterPro"/>
</dbReference>
<dbReference type="PANTHER" id="PTHR37984:SF11">
    <property type="entry name" value="INTEGRASE CATALYTIC DOMAIN-CONTAINING PROTEIN"/>
    <property type="match status" value="1"/>
</dbReference>
<feature type="compositionally biased region" description="Polar residues" evidence="2">
    <location>
        <begin position="306"/>
        <end position="316"/>
    </location>
</feature>